<dbReference type="CDD" id="cd00552">
    <property type="entry name" value="RaiA"/>
    <property type="match status" value="1"/>
</dbReference>
<comment type="function">
    <text evidence="2">Required for dimerization of active 70S ribosomes into 100S ribosomes in stationary phase; 100S ribosomes are translationally inactive and sometimes present during exponential growth.</text>
</comment>
<protein>
    <recommendedName>
        <fullName evidence="2">Ribosome hibernation promoting factor</fullName>
        <shortName evidence="2">HPF</shortName>
    </recommendedName>
</protein>
<comment type="subcellular location">
    <subcellularLocation>
        <location evidence="2">Cytoplasm</location>
    </subcellularLocation>
</comment>
<dbReference type="PANTHER" id="PTHR33231:SF1">
    <property type="entry name" value="30S RIBOSOMAL PROTEIN"/>
    <property type="match status" value="1"/>
</dbReference>
<evidence type="ECO:0000256" key="1">
    <source>
        <dbReference type="ARBA" id="ARBA00022845"/>
    </source>
</evidence>
<keyword evidence="2" id="KW-0963">Cytoplasm</keyword>
<reference evidence="4" key="2">
    <citation type="journal article" date="2021" name="PeerJ">
        <title>Extensive microbial diversity within the chicken gut microbiome revealed by metagenomics and culture.</title>
        <authorList>
            <person name="Gilroy R."/>
            <person name="Ravi A."/>
            <person name="Getino M."/>
            <person name="Pursley I."/>
            <person name="Horton D.L."/>
            <person name="Alikhan N.F."/>
            <person name="Baker D."/>
            <person name="Gharbi K."/>
            <person name="Hall N."/>
            <person name="Watson M."/>
            <person name="Adriaenssens E.M."/>
            <person name="Foster-Nyarko E."/>
            <person name="Jarju S."/>
            <person name="Secka A."/>
            <person name="Antonio M."/>
            <person name="Oren A."/>
            <person name="Chaudhuri R.R."/>
            <person name="La Ragione R."/>
            <person name="Hildebrand F."/>
            <person name="Pallen M.J."/>
        </authorList>
    </citation>
    <scope>NUCLEOTIDE SEQUENCE</scope>
    <source>
        <strain evidence="4">CHK186-9395</strain>
    </source>
</reference>
<dbReference type="SUPFAM" id="SSF69754">
    <property type="entry name" value="Ribosome binding protein Y (YfiA homologue)"/>
    <property type="match status" value="1"/>
</dbReference>
<dbReference type="Gene3D" id="3.30.160.100">
    <property type="entry name" value="Ribosome hibernation promotion factor-like"/>
    <property type="match status" value="1"/>
</dbReference>
<evidence type="ECO:0000259" key="3">
    <source>
        <dbReference type="Pfam" id="PF16321"/>
    </source>
</evidence>
<dbReference type="AlphaFoldDB" id="A0A9D1NEM3"/>
<dbReference type="HAMAP" id="MF_00839">
    <property type="entry name" value="HPF"/>
    <property type="match status" value="1"/>
</dbReference>
<accession>A0A9D1NEM3</accession>
<dbReference type="Pfam" id="PF16321">
    <property type="entry name" value="Ribosom_S30AE_C"/>
    <property type="match status" value="1"/>
</dbReference>
<dbReference type="GO" id="GO:0043024">
    <property type="term" value="F:ribosomal small subunit binding"/>
    <property type="evidence" value="ECO:0007669"/>
    <property type="project" value="TreeGrafter"/>
</dbReference>
<dbReference type="Gene3D" id="3.30.505.50">
    <property type="entry name" value="Sigma 54 modulation/S30EA ribosomal protein, C-terminal domain"/>
    <property type="match status" value="1"/>
</dbReference>
<dbReference type="InterPro" id="IPR034694">
    <property type="entry name" value="HPF_long/plastid"/>
</dbReference>
<dbReference type="InterPro" id="IPR003489">
    <property type="entry name" value="RHF/RaiA"/>
</dbReference>
<dbReference type="GO" id="GO:0022627">
    <property type="term" value="C:cytosolic small ribosomal subunit"/>
    <property type="evidence" value="ECO:0007669"/>
    <property type="project" value="TreeGrafter"/>
</dbReference>
<name>A0A9D1NEM3_9FIRM</name>
<proteinExistence type="inferred from homology"/>
<organism evidence="4 5">
    <name type="scientific">Candidatus Caccopulliclostridium gallistercoris</name>
    <dbReference type="NCBI Taxonomy" id="2840719"/>
    <lineage>
        <taxon>Bacteria</taxon>
        <taxon>Bacillati</taxon>
        <taxon>Bacillota</taxon>
        <taxon>Clostridia</taxon>
        <taxon>Candidatus Caccopulliclostridium</taxon>
    </lineage>
</organism>
<dbReference type="Pfam" id="PF02482">
    <property type="entry name" value="Ribosomal_S30AE"/>
    <property type="match status" value="1"/>
</dbReference>
<dbReference type="InterPro" id="IPR032528">
    <property type="entry name" value="Ribosom_S30AE_C"/>
</dbReference>
<reference evidence="4" key="1">
    <citation type="submission" date="2020-10" db="EMBL/GenBank/DDBJ databases">
        <authorList>
            <person name="Gilroy R."/>
        </authorList>
    </citation>
    <scope>NUCLEOTIDE SEQUENCE</scope>
    <source>
        <strain evidence="4">CHK186-9395</strain>
    </source>
</reference>
<comment type="similarity">
    <text evidence="2">Belongs to the HPF/YfiA ribosome-associated protein family. Long HPF subfamily.</text>
</comment>
<dbReference type="Proteomes" id="UP000886861">
    <property type="component" value="Unassembled WGS sequence"/>
</dbReference>
<gene>
    <name evidence="4" type="primary">raiA</name>
    <name evidence="2" type="synonym">hpf</name>
    <name evidence="4" type="ORF">IAA62_00720</name>
</gene>
<dbReference type="PANTHER" id="PTHR33231">
    <property type="entry name" value="30S RIBOSOMAL PROTEIN"/>
    <property type="match status" value="1"/>
</dbReference>
<dbReference type="NCBIfam" id="TIGR00741">
    <property type="entry name" value="yfiA"/>
    <property type="match status" value="1"/>
</dbReference>
<dbReference type="InterPro" id="IPR036567">
    <property type="entry name" value="RHF-like"/>
</dbReference>
<dbReference type="EMBL" id="DVOJ01000003">
    <property type="protein sequence ID" value="HIV01068.1"/>
    <property type="molecule type" value="Genomic_DNA"/>
</dbReference>
<evidence type="ECO:0000256" key="2">
    <source>
        <dbReference type="HAMAP-Rule" id="MF_00839"/>
    </source>
</evidence>
<sequence length="176" mass="20671">MKIEFIERNYDIGNRLKDLITKKISKLDRYFGDDATARVVCKLENKTYKLELTITNKGLLYRSEVTGENMYENIDLALPKIERQIIKQADKRKDKFKVGAFDLPSFEFLEEKPEEKKKDIYKRKTFDLVPITVDDAKEFMEALDHKFYVFLNAETGFVNVLYVRGDGELGLIECNY</sequence>
<dbReference type="InterPro" id="IPR038416">
    <property type="entry name" value="Ribosom_S30AE_C_sf"/>
</dbReference>
<evidence type="ECO:0000313" key="4">
    <source>
        <dbReference type="EMBL" id="HIV01068.1"/>
    </source>
</evidence>
<comment type="caution">
    <text evidence="4">The sequence shown here is derived from an EMBL/GenBank/DDBJ whole genome shotgun (WGS) entry which is preliminary data.</text>
</comment>
<dbReference type="InterPro" id="IPR050574">
    <property type="entry name" value="HPF/YfiA_ribosome-assoc"/>
</dbReference>
<comment type="subunit">
    <text evidence="2">Interacts with 100S ribosomes.</text>
</comment>
<evidence type="ECO:0000313" key="5">
    <source>
        <dbReference type="Proteomes" id="UP000886861"/>
    </source>
</evidence>
<feature type="domain" description="Sigma 54 modulation/S30EA ribosomal protein C-terminal" evidence="3">
    <location>
        <begin position="116"/>
        <end position="171"/>
    </location>
</feature>
<keyword evidence="1 2" id="KW-0810">Translation regulation</keyword>
<dbReference type="GO" id="GO:0045900">
    <property type="term" value="P:negative regulation of translational elongation"/>
    <property type="evidence" value="ECO:0007669"/>
    <property type="project" value="TreeGrafter"/>
</dbReference>